<keyword evidence="12" id="KW-1185">Reference proteome</keyword>
<dbReference type="NCBIfam" id="TIGR00492">
    <property type="entry name" value="alr"/>
    <property type="match status" value="1"/>
</dbReference>
<dbReference type="Gene3D" id="2.40.37.10">
    <property type="entry name" value="Lyase, Ornithine Decarboxylase, Chain A, domain 1"/>
    <property type="match status" value="1"/>
</dbReference>
<dbReference type="RefSeq" id="WP_037447068.1">
    <property type="nucleotide sequence ID" value="NZ_AVFL01000002.1"/>
</dbReference>
<dbReference type="Proteomes" id="UP000019486">
    <property type="component" value="Unassembled WGS sequence"/>
</dbReference>
<dbReference type="GO" id="GO:0005829">
    <property type="term" value="C:cytosol"/>
    <property type="evidence" value="ECO:0007669"/>
    <property type="project" value="TreeGrafter"/>
</dbReference>
<comment type="caution">
    <text evidence="11">The sequence shown here is derived from an EMBL/GenBank/DDBJ whole genome shotgun (WGS) entry which is preliminary data.</text>
</comment>
<evidence type="ECO:0000256" key="9">
    <source>
        <dbReference type="PIRSR" id="PIRSR600821-52"/>
    </source>
</evidence>
<feature type="binding site" evidence="7 9">
    <location>
        <position position="141"/>
    </location>
    <ligand>
        <name>substrate</name>
    </ligand>
</feature>
<comment type="catalytic activity">
    <reaction evidence="1 7">
        <text>L-alanine = D-alanine</text>
        <dbReference type="Rhea" id="RHEA:20249"/>
        <dbReference type="ChEBI" id="CHEBI:57416"/>
        <dbReference type="ChEBI" id="CHEBI:57972"/>
        <dbReference type="EC" id="5.1.1.1"/>
    </reaction>
</comment>
<dbReference type="EMBL" id="AVFL01000002">
    <property type="protein sequence ID" value="EWY42033.1"/>
    <property type="molecule type" value="Genomic_DNA"/>
</dbReference>
<dbReference type="InterPro" id="IPR009006">
    <property type="entry name" value="Ala_racemase/Decarboxylase_C"/>
</dbReference>
<evidence type="ECO:0000313" key="11">
    <source>
        <dbReference type="EMBL" id="EWY42033.1"/>
    </source>
</evidence>
<gene>
    <name evidence="11" type="ORF">N825_19040</name>
</gene>
<accession>W9HDQ9</accession>
<evidence type="ECO:0000259" key="10">
    <source>
        <dbReference type="SMART" id="SM01005"/>
    </source>
</evidence>
<evidence type="ECO:0000256" key="1">
    <source>
        <dbReference type="ARBA" id="ARBA00000316"/>
    </source>
</evidence>
<comment type="cofactor">
    <cofactor evidence="2 7 8">
        <name>pyridoxal 5'-phosphate</name>
        <dbReference type="ChEBI" id="CHEBI:597326"/>
    </cofactor>
</comment>
<dbReference type="GO" id="GO:0008784">
    <property type="term" value="F:alanine racemase activity"/>
    <property type="evidence" value="ECO:0007669"/>
    <property type="project" value="UniProtKB-UniRule"/>
</dbReference>
<evidence type="ECO:0000256" key="2">
    <source>
        <dbReference type="ARBA" id="ARBA00001933"/>
    </source>
</evidence>
<feature type="active site" description="Proton acceptor; specific for L-alanine" evidence="7">
    <location>
        <position position="263"/>
    </location>
</feature>
<dbReference type="UniPathway" id="UPA00042">
    <property type="reaction ID" value="UER00497"/>
</dbReference>
<dbReference type="STRING" id="1385369.N825_19040"/>
<dbReference type="PROSITE" id="PS00395">
    <property type="entry name" value="ALANINE_RACEMASE"/>
    <property type="match status" value="1"/>
</dbReference>
<dbReference type="PANTHER" id="PTHR30511:SF0">
    <property type="entry name" value="ALANINE RACEMASE, CATABOLIC-RELATED"/>
    <property type="match status" value="1"/>
</dbReference>
<dbReference type="CDD" id="cd00430">
    <property type="entry name" value="PLPDE_III_AR"/>
    <property type="match status" value="1"/>
</dbReference>
<dbReference type="Pfam" id="PF01168">
    <property type="entry name" value="Ala_racemase_N"/>
    <property type="match status" value="1"/>
</dbReference>
<dbReference type="PANTHER" id="PTHR30511">
    <property type="entry name" value="ALANINE RACEMASE"/>
    <property type="match status" value="1"/>
</dbReference>
<dbReference type="GO" id="GO:0030632">
    <property type="term" value="P:D-alanine biosynthetic process"/>
    <property type="evidence" value="ECO:0007669"/>
    <property type="project" value="UniProtKB-UniRule"/>
</dbReference>
<dbReference type="InterPro" id="IPR029066">
    <property type="entry name" value="PLP-binding_barrel"/>
</dbReference>
<sequence>MLDIREVSAGALLTIDLDAVRANYRLLRERLGGGAACAGVVKADAYGLGASRVAPALVAEGCRHFFVAHLDEAITLRPHIPADAELFVLHGVNPGVDSDCVAHGITPVLNSLEQIDAWTSLARSLNRTLAAVVQVDTGMSRLGLSPREMAMLAGDRSRLYGVDIRFVMSHLACAERQDHPMNAEQLERFEIARELFPGVPGCFANSSGIFLGREYHFDLVRPGAALYGVVPVVGAANPMRPVVRLQARVIQVREVEGGTRVGYGASWVAPGRCRIATVSAGYADGLIRSLGNRGAAWRGGTKLPIAGVVSMDTITLDVTDLGDRPLEPGALVDLIGEHNPVDVVAEAAGTIGYEILTSLGGRYHRHYIGG</sequence>
<dbReference type="HAMAP" id="MF_01201">
    <property type="entry name" value="Ala_racemase"/>
    <property type="match status" value="1"/>
</dbReference>
<evidence type="ECO:0000256" key="7">
    <source>
        <dbReference type="HAMAP-Rule" id="MF_01201"/>
    </source>
</evidence>
<comment type="pathway">
    <text evidence="7">Amino-acid biosynthesis; D-alanine biosynthesis; D-alanine from L-alanine: step 1/1.</text>
</comment>
<dbReference type="SMART" id="SM01005">
    <property type="entry name" value="Ala_racemase_C"/>
    <property type="match status" value="1"/>
</dbReference>
<feature type="modified residue" description="N6-(pyridoxal phosphate)lysine" evidence="7 8">
    <location>
        <position position="42"/>
    </location>
</feature>
<evidence type="ECO:0000256" key="5">
    <source>
        <dbReference type="ARBA" id="ARBA00022898"/>
    </source>
</evidence>
<evidence type="ECO:0000313" key="12">
    <source>
        <dbReference type="Proteomes" id="UP000019486"/>
    </source>
</evidence>
<comment type="similarity">
    <text evidence="3 7">Belongs to the alanine racemase family.</text>
</comment>
<proteinExistence type="inferred from homology"/>
<keyword evidence="5 7" id="KW-0663">Pyridoxal phosphate</keyword>
<protein>
    <recommendedName>
        <fullName evidence="4 7">Alanine racemase</fullName>
        <ecNumber evidence="4 7">5.1.1.1</ecNumber>
    </recommendedName>
</protein>
<feature type="binding site" evidence="7 9">
    <location>
        <position position="311"/>
    </location>
    <ligand>
        <name>substrate</name>
    </ligand>
</feature>
<dbReference type="SUPFAM" id="SSF50621">
    <property type="entry name" value="Alanine racemase C-terminal domain-like"/>
    <property type="match status" value="1"/>
</dbReference>
<organism evidence="11 12">
    <name type="scientific">Skermanella stibiiresistens SB22</name>
    <dbReference type="NCBI Taxonomy" id="1385369"/>
    <lineage>
        <taxon>Bacteria</taxon>
        <taxon>Pseudomonadati</taxon>
        <taxon>Pseudomonadota</taxon>
        <taxon>Alphaproteobacteria</taxon>
        <taxon>Rhodospirillales</taxon>
        <taxon>Azospirillaceae</taxon>
        <taxon>Skermanella</taxon>
    </lineage>
</organism>
<dbReference type="InterPro" id="IPR001608">
    <property type="entry name" value="Ala_racemase_N"/>
</dbReference>
<dbReference type="PATRIC" id="fig|1385369.3.peg.735"/>
<feature type="domain" description="Alanine racemase C-terminal" evidence="10">
    <location>
        <begin position="242"/>
        <end position="368"/>
    </location>
</feature>
<comment type="function">
    <text evidence="7">Catalyzes the interconversion of L-alanine and D-alanine. May also act on other amino acids.</text>
</comment>
<evidence type="ECO:0000256" key="4">
    <source>
        <dbReference type="ARBA" id="ARBA00013089"/>
    </source>
</evidence>
<evidence type="ECO:0000256" key="8">
    <source>
        <dbReference type="PIRSR" id="PIRSR600821-50"/>
    </source>
</evidence>
<dbReference type="SUPFAM" id="SSF51419">
    <property type="entry name" value="PLP-binding barrel"/>
    <property type="match status" value="1"/>
</dbReference>
<dbReference type="PRINTS" id="PR00992">
    <property type="entry name" value="ALARACEMASE"/>
</dbReference>
<dbReference type="InterPro" id="IPR020622">
    <property type="entry name" value="Ala_racemase_pyridoxalP-BS"/>
</dbReference>
<evidence type="ECO:0000256" key="6">
    <source>
        <dbReference type="ARBA" id="ARBA00023235"/>
    </source>
</evidence>
<dbReference type="OrthoDB" id="9813814at2"/>
<reference evidence="11 12" key="1">
    <citation type="submission" date="2013-08" db="EMBL/GenBank/DDBJ databases">
        <title>The genome sequence of Skermanella stibiiresistens.</title>
        <authorList>
            <person name="Zhu W."/>
            <person name="Wang G."/>
        </authorList>
    </citation>
    <scope>NUCLEOTIDE SEQUENCE [LARGE SCALE GENOMIC DNA]</scope>
    <source>
        <strain evidence="11 12">SB22</strain>
    </source>
</reference>
<dbReference type="Pfam" id="PF00842">
    <property type="entry name" value="Ala_racemase_C"/>
    <property type="match status" value="1"/>
</dbReference>
<dbReference type="AlphaFoldDB" id="W9HDQ9"/>
<dbReference type="InterPro" id="IPR011079">
    <property type="entry name" value="Ala_racemase_C"/>
</dbReference>
<keyword evidence="6 7" id="KW-0413">Isomerase</keyword>
<dbReference type="Gene3D" id="3.20.20.10">
    <property type="entry name" value="Alanine racemase"/>
    <property type="match status" value="1"/>
</dbReference>
<dbReference type="GO" id="GO:0030170">
    <property type="term" value="F:pyridoxal phosphate binding"/>
    <property type="evidence" value="ECO:0007669"/>
    <property type="project" value="UniProtKB-UniRule"/>
</dbReference>
<dbReference type="InterPro" id="IPR000821">
    <property type="entry name" value="Ala_racemase"/>
</dbReference>
<name>W9HDQ9_9PROT</name>
<feature type="active site" description="Proton acceptor; specific for D-alanine" evidence="7">
    <location>
        <position position="42"/>
    </location>
</feature>
<evidence type="ECO:0000256" key="3">
    <source>
        <dbReference type="ARBA" id="ARBA00007880"/>
    </source>
</evidence>
<dbReference type="EC" id="5.1.1.1" evidence="4 7"/>